<evidence type="ECO:0000256" key="1">
    <source>
        <dbReference type="ARBA" id="ARBA00004651"/>
    </source>
</evidence>
<dbReference type="PANTHER" id="PTHR33884:SF3">
    <property type="entry name" value="UPF0410 PROTEIN YMGE"/>
    <property type="match status" value="1"/>
</dbReference>
<proteinExistence type="inferred from homology"/>
<keyword evidence="3" id="KW-1003">Cell membrane</keyword>
<keyword evidence="5 7" id="KW-1133">Transmembrane helix</keyword>
<dbReference type="Proteomes" id="UP000176253">
    <property type="component" value="Unassembled WGS sequence"/>
</dbReference>
<dbReference type="Pfam" id="PF04226">
    <property type="entry name" value="Transgly_assoc"/>
    <property type="match status" value="1"/>
</dbReference>
<evidence type="ECO:0000256" key="2">
    <source>
        <dbReference type="ARBA" id="ARBA00011006"/>
    </source>
</evidence>
<evidence type="ECO:0000256" key="4">
    <source>
        <dbReference type="ARBA" id="ARBA00022692"/>
    </source>
</evidence>
<evidence type="ECO:0000256" key="6">
    <source>
        <dbReference type="ARBA" id="ARBA00023136"/>
    </source>
</evidence>
<gene>
    <name evidence="8" type="ORF">A3D78_06810</name>
</gene>
<dbReference type="EMBL" id="MFJM01000007">
    <property type="protein sequence ID" value="OGG19050.1"/>
    <property type="molecule type" value="Genomic_DNA"/>
</dbReference>
<feature type="transmembrane region" description="Helical" evidence="7">
    <location>
        <begin position="6"/>
        <end position="21"/>
    </location>
</feature>
<feature type="transmembrane region" description="Helical" evidence="7">
    <location>
        <begin position="58"/>
        <end position="77"/>
    </location>
</feature>
<protein>
    <recommendedName>
        <fullName evidence="10">Transglycosylase</fullName>
    </recommendedName>
</protein>
<evidence type="ECO:0008006" key="10">
    <source>
        <dbReference type="Google" id="ProtNLM"/>
    </source>
</evidence>
<keyword evidence="4 7" id="KW-0812">Transmembrane</keyword>
<evidence type="ECO:0000256" key="5">
    <source>
        <dbReference type="ARBA" id="ARBA00022989"/>
    </source>
</evidence>
<sequence length="84" mass="8802">MGILLWIIFGAIAGWIASVIMKTNSSQGTMMDIVLGIVGAVVGGFLMGLVGQSGVTGFNLYSMIVAVIGAIVVIYIGRTLKIRR</sequence>
<evidence type="ECO:0000256" key="7">
    <source>
        <dbReference type="SAM" id="Phobius"/>
    </source>
</evidence>
<comment type="caution">
    <text evidence="8">The sequence shown here is derived from an EMBL/GenBank/DDBJ whole genome shotgun (WGS) entry which is preliminary data.</text>
</comment>
<dbReference type="STRING" id="1798383.A3D78_06810"/>
<feature type="transmembrane region" description="Helical" evidence="7">
    <location>
        <begin position="33"/>
        <end position="52"/>
    </location>
</feature>
<dbReference type="InterPro" id="IPR007341">
    <property type="entry name" value="Transgly_assoc"/>
</dbReference>
<reference evidence="8 9" key="1">
    <citation type="journal article" date="2016" name="Nat. Commun.">
        <title>Thousands of microbial genomes shed light on interconnected biogeochemical processes in an aquifer system.</title>
        <authorList>
            <person name="Anantharaman K."/>
            <person name="Brown C.T."/>
            <person name="Hug L.A."/>
            <person name="Sharon I."/>
            <person name="Castelle C.J."/>
            <person name="Probst A.J."/>
            <person name="Thomas B.C."/>
            <person name="Singh A."/>
            <person name="Wilkins M.J."/>
            <person name="Karaoz U."/>
            <person name="Brodie E.L."/>
            <person name="Williams K.H."/>
            <person name="Hubbard S.S."/>
            <person name="Banfield J.F."/>
        </authorList>
    </citation>
    <scope>NUCLEOTIDE SEQUENCE [LARGE SCALE GENOMIC DNA]</scope>
</reference>
<keyword evidence="6 7" id="KW-0472">Membrane</keyword>
<dbReference type="AlphaFoldDB" id="A0A1F6A2Z8"/>
<evidence type="ECO:0000256" key="3">
    <source>
        <dbReference type="ARBA" id="ARBA00022475"/>
    </source>
</evidence>
<comment type="similarity">
    <text evidence="2">Belongs to the UPF0410 family.</text>
</comment>
<organism evidence="8 9">
    <name type="scientific">Candidatus Gottesmanbacteria bacterium RIFCSPHIGHO2_02_FULL_39_14</name>
    <dbReference type="NCBI Taxonomy" id="1798383"/>
    <lineage>
        <taxon>Bacteria</taxon>
        <taxon>Candidatus Gottesmaniibacteriota</taxon>
    </lineage>
</organism>
<comment type="subcellular location">
    <subcellularLocation>
        <location evidence="1">Cell membrane</location>
        <topology evidence="1">Multi-pass membrane protein</topology>
    </subcellularLocation>
</comment>
<evidence type="ECO:0000313" key="8">
    <source>
        <dbReference type="EMBL" id="OGG19050.1"/>
    </source>
</evidence>
<accession>A0A1F6A2Z8</accession>
<dbReference type="GO" id="GO:0005886">
    <property type="term" value="C:plasma membrane"/>
    <property type="evidence" value="ECO:0007669"/>
    <property type="project" value="UniProtKB-SubCell"/>
</dbReference>
<name>A0A1F6A2Z8_9BACT</name>
<dbReference type="PANTHER" id="PTHR33884">
    <property type="entry name" value="UPF0410 PROTEIN YMGE"/>
    <property type="match status" value="1"/>
</dbReference>
<evidence type="ECO:0000313" key="9">
    <source>
        <dbReference type="Proteomes" id="UP000176253"/>
    </source>
</evidence>